<evidence type="ECO:0000256" key="8">
    <source>
        <dbReference type="ARBA" id="ARBA00038436"/>
    </source>
</evidence>
<keyword evidence="6 9" id="KW-1133">Transmembrane helix</keyword>
<dbReference type="GO" id="GO:0005886">
    <property type="term" value="C:plasma membrane"/>
    <property type="evidence" value="ECO:0007669"/>
    <property type="project" value="UniProtKB-SubCell"/>
</dbReference>
<keyword evidence="5 9" id="KW-0812">Transmembrane</keyword>
<evidence type="ECO:0000256" key="9">
    <source>
        <dbReference type="SAM" id="Phobius"/>
    </source>
</evidence>
<keyword evidence="12" id="KW-1185">Reference proteome</keyword>
<organism evidence="11 12">
    <name type="scientific">Halalkalibacillus sediminis</name>
    <dbReference type="NCBI Taxonomy" id="2018042"/>
    <lineage>
        <taxon>Bacteria</taxon>
        <taxon>Bacillati</taxon>
        <taxon>Bacillota</taxon>
        <taxon>Bacilli</taxon>
        <taxon>Bacillales</taxon>
        <taxon>Bacillaceae</taxon>
        <taxon>Halalkalibacillus</taxon>
    </lineage>
</organism>
<comment type="caution">
    <text evidence="11">The sequence shown here is derived from an EMBL/GenBank/DDBJ whole genome shotgun (WGS) entry which is preliminary data.</text>
</comment>
<reference evidence="11 12" key="1">
    <citation type="submission" date="2017-06" db="EMBL/GenBank/DDBJ databases">
        <title>the draft geome sequence of Illustriluteabacillus marina B3227.</title>
        <authorList>
            <person name="He R.-H."/>
            <person name="Du Z.-J."/>
        </authorList>
    </citation>
    <scope>NUCLEOTIDE SEQUENCE [LARGE SCALE GENOMIC DNA]</scope>
    <source>
        <strain evidence="11 12">B3227</strain>
    </source>
</reference>
<feature type="transmembrane region" description="Helical" evidence="9">
    <location>
        <begin position="16"/>
        <end position="39"/>
    </location>
</feature>
<evidence type="ECO:0000256" key="5">
    <source>
        <dbReference type="ARBA" id="ARBA00022692"/>
    </source>
</evidence>
<evidence type="ECO:0000256" key="1">
    <source>
        <dbReference type="ARBA" id="ARBA00004429"/>
    </source>
</evidence>
<gene>
    <name evidence="11" type="ORF">CEY16_08395</name>
</gene>
<keyword evidence="7 9" id="KW-0472">Membrane</keyword>
<protein>
    <recommendedName>
        <fullName evidence="10">Tripartite ATP-independent periplasmic transporters DctQ component domain-containing protein</fullName>
    </recommendedName>
</protein>
<feature type="transmembrane region" description="Helical" evidence="9">
    <location>
        <begin position="87"/>
        <end position="108"/>
    </location>
</feature>
<evidence type="ECO:0000313" key="11">
    <source>
        <dbReference type="EMBL" id="PKR77934.1"/>
    </source>
</evidence>
<evidence type="ECO:0000256" key="4">
    <source>
        <dbReference type="ARBA" id="ARBA00022519"/>
    </source>
</evidence>
<dbReference type="Pfam" id="PF04290">
    <property type="entry name" value="DctQ"/>
    <property type="match status" value="1"/>
</dbReference>
<feature type="domain" description="Tripartite ATP-independent periplasmic transporters DctQ component" evidence="10">
    <location>
        <begin position="26"/>
        <end position="152"/>
    </location>
</feature>
<dbReference type="InterPro" id="IPR007387">
    <property type="entry name" value="TRAP_DctQ"/>
</dbReference>
<proteinExistence type="inferred from homology"/>
<name>A0A2I0QUG6_9BACI</name>
<dbReference type="EMBL" id="PJNH01000002">
    <property type="protein sequence ID" value="PKR77934.1"/>
    <property type="molecule type" value="Genomic_DNA"/>
</dbReference>
<keyword evidence="2" id="KW-0813">Transport</keyword>
<accession>A0A2I0QUG6</accession>
<dbReference type="Proteomes" id="UP000243524">
    <property type="component" value="Unassembled WGS sequence"/>
</dbReference>
<feature type="transmembrane region" description="Helical" evidence="9">
    <location>
        <begin position="45"/>
        <end position="66"/>
    </location>
</feature>
<sequence length="152" mass="17286">MLLKKIDAILVKSIEVLTVLFLATAIVVTFLQVIFRYVLSSPLSWSQEVLMICFVYSVLLGAALIINSREHLTVDLFENAGKMLLTILRILEFIVVGVVIVILFYFGLELVSNNFASGQTLGFLKIQKAYVYLIIPISAFLMFYFHIKKVFR</sequence>
<evidence type="ECO:0000256" key="6">
    <source>
        <dbReference type="ARBA" id="ARBA00022989"/>
    </source>
</evidence>
<dbReference type="AlphaFoldDB" id="A0A2I0QUG6"/>
<evidence type="ECO:0000256" key="3">
    <source>
        <dbReference type="ARBA" id="ARBA00022475"/>
    </source>
</evidence>
<dbReference type="GO" id="GO:0022857">
    <property type="term" value="F:transmembrane transporter activity"/>
    <property type="evidence" value="ECO:0007669"/>
    <property type="project" value="TreeGrafter"/>
</dbReference>
<evidence type="ECO:0000256" key="2">
    <source>
        <dbReference type="ARBA" id="ARBA00022448"/>
    </source>
</evidence>
<feature type="transmembrane region" description="Helical" evidence="9">
    <location>
        <begin position="128"/>
        <end position="147"/>
    </location>
</feature>
<dbReference type="OrthoDB" id="9815614at2"/>
<keyword evidence="3" id="KW-1003">Cell membrane</keyword>
<keyword evidence="4" id="KW-0997">Cell inner membrane</keyword>
<evidence type="ECO:0000256" key="7">
    <source>
        <dbReference type="ARBA" id="ARBA00023136"/>
    </source>
</evidence>
<evidence type="ECO:0000259" key="10">
    <source>
        <dbReference type="Pfam" id="PF04290"/>
    </source>
</evidence>
<dbReference type="InterPro" id="IPR055348">
    <property type="entry name" value="DctQ"/>
</dbReference>
<comment type="similarity">
    <text evidence="8">Belongs to the TRAP transporter small permease family.</text>
</comment>
<dbReference type="RefSeq" id="WP_101331542.1">
    <property type="nucleotide sequence ID" value="NZ_PJNH01000002.1"/>
</dbReference>
<dbReference type="PANTHER" id="PTHR35011">
    <property type="entry name" value="2,3-DIKETO-L-GULONATE TRAP TRANSPORTER SMALL PERMEASE PROTEIN YIAM"/>
    <property type="match status" value="1"/>
</dbReference>
<evidence type="ECO:0000313" key="12">
    <source>
        <dbReference type="Proteomes" id="UP000243524"/>
    </source>
</evidence>
<dbReference type="PANTHER" id="PTHR35011:SF2">
    <property type="entry name" value="2,3-DIKETO-L-GULONATE TRAP TRANSPORTER SMALL PERMEASE PROTEIN YIAM"/>
    <property type="match status" value="1"/>
</dbReference>
<comment type="subcellular location">
    <subcellularLocation>
        <location evidence="1">Cell inner membrane</location>
        <topology evidence="1">Multi-pass membrane protein</topology>
    </subcellularLocation>
</comment>
<dbReference type="GO" id="GO:0015740">
    <property type="term" value="P:C4-dicarboxylate transport"/>
    <property type="evidence" value="ECO:0007669"/>
    <property type="project" value="TreeGrafter"/>
</dbReference>